<evidence type="ECO:0000313" key="1">
    <source>
        <dbReference type="EMBL" id="TNJ30092.1"/>
    </source>
</evidence>
<sequence length="1793" mass="203219">MSFGPKGITASALVAAANDYEAETIDEETLTRMVHQFVDTWNLQSIIQFTLLPHDQSAIPSVLQLRDPDSQAVIRSLWMLMGGLPVINVNVGSLSPKTLVIFLFSLAQSAKEHGKQTQTVALTANTYILDHCLDELNHAIGFLTGQVIDSEEYMKTIVEIINCLDLRRKAVRNIILRKGIHHVLYHVIARSVGVEHGQIYSSDVGYGSVFFIVEHYLVFVHDLLEDSFIHNNLIPCVDAVGQLVRQHADIRTILTYSKLLHLFTENMEVDKLFIKRMEEETAMSSGSSLLSDESVLGLRQSLRYSLVENTLDGTVFQSLITALASCAHVLLNLYAMRDYVTPGQLPVYTSASSIVFSCSSLLLLALSRSGHLPHELAVCHDICILASLYLSPRTIDQELHIGLDNQEAQEYVPVATNEEYQAACLIRICCDLADGKETKELTEVERTLPLNRFMSLSPRFYQFVGIKPDEITEENAKFYVKTIRPLNYPLQDLRKAHSEAMVTNSMSDLIPFKYYTYEDVAAEIHELVAQLPELSDTQSITHICYKYIGLFGTAGPFQTALYQNETNLPTLIWATAQVFTHLVQVYTVSSGSESPSSEEMLELISSNTFFLIIQFLKRLCVTAEHYLVLAETGILRTLLDILPHFALHYRTVMLEKELGVSSQVYPHSLYYVLYLLYQNMTLMPRRQLLRDALSTVRFIHSLPRLILLLMETEYQDLSPTTMMLAVDVMNELFMILTNIYWLFRHLSQARTLTFEERELDSLCQVVLDDVELHSLFLELVRVILRDLRISDIREHDSLLRLIPVVAEVAFASETLLAQLRADTAILTNVGRMLQSAYFSDESLEMSTYLVREPVQMDLPLSVALIDSLTALLSCYILLPDNQFQDYICCTTFTQKTAKILLQNRFCSSFSRQRHLMVYAYIYRQFPRCRELAGAVLWSYTRYFVTLSSLPYGLDNALAILQQSEESHALCIHLLIQLPLGLVHRTYADRGIYLLILKEHFIEDTGTSLESAFIGERGIACQKASEDEGHALEVMLLHLYGGRLWRTRPASLRESLHWLNTRIIDGKTMANQGLESLLGRSSQLSTSRAGRVSHLSASVLRVLHRFARAFLPRAVVHFNVTPIQNVLEHLLTRTAVLHFAHVFYLWFVSSSCNLLVNDFYRLLGWRGVYQRLIRATRRNDPTFLELPSYLLENIGVCSTYLLYLTQILESLFLTGGFSVESILHFSRLMHSPKSHHESMGSYINMAILYSYGLQTLRTIKRCCTVDVLQSLLASPEFCSIRFALVVAAICHPAIEPIQPDLVASLISRDIILDVRETAQEFLKAFFYETIPGLNIQTRHAGANCSLLYKFLVPILRVLDPEVLQVPIRPTIVGEATSSITLSDMVQTQYTQTLTRWLTAETAISTLLVRLYGSEFYLTEAIPCLLESSPSPQALDYLRKYLEKLPETLSTHWPIILRATRLHTTSYLPDCSIASVSLVTFKRLLLMRQTYTLCPNELKIWFKECQTLFLSTKVSMDSLHRWFLYLSEHCRRNGTSLRLLHYLTFLASPEMIEVLLNNKGSANLIYEDLSSEILSDNPDSITMATLMIALLAFRASDSAPTMPEGTRLVEYLVLLLTRVMSTQTLAIQLLRFVVLPIVCIHVALFLPAFVGAKEPSFSIDQPPLHLSRYSVLYQTVTLLLQDNETRTVITLLEILEILSQAVGKLDEIPTDSGYDCLSTFVAYSLIIVQWLRGHRSGFESHLSAIERPFLCNPRWCSLLRAGCIQPIVNTTKEMNSALSGYELEVVGGCLRVVHK</sequence>
<dbReference type="Proteomes" id="UP000315496">
    <property type="component" value="Chromosome 1"/>
</dbReference>
<dbReference type="EMBL" id="VDLU01000001">
    <property type="protein sequence ID" value="TNJ30092.1"/>
    <property type="molecule type" value="Genomic_DNA"/>
</dbReference>
<name>A0A4Z1SW80_GIAMU</name>
<organism evidence="1 2">
    <name type="scientific">Giardia muris</name>
    <dbReference type="NCBI Taxonomy" id="5742"/>
    <lineage>
        <taxon>Eukaryota</taxon>
        <taxon>Metamonada</taxon>
        <taxon>Diplomonadida</taxon>
        <taxon>Hexamitidae</taxon>
        <taxon>Giardiinae</taxon>
        <taxon>Giardia</taxon>
    </lineage>
</organism>
<comment type="caution">
    <text evidence="1">The sequence shown here is derived from an EMBL/GenBank/DDBJ whole genome shotgun (WGS) entry which is preliminary data.</text>
</comment>
<evidence type="ECO:0000313" key="2">
    <source>
        <dbReference type="Proteomes" id="UP000315496"/>
    </source>
</evidence>
<proteinExistence type="predicted"/>
<reference evidence="1 2" key="1">
    <citation type="submission" date="2019-05" db="EMBL/GenBank/DDBJ databases">
        <title>The compact genome of Giardia muris reveals important steps in the evolution of intestinal protozoan parasites.</title>
        <authorList>
            <person name="Xu F."/>
            <person name="Jimenez-Gonzalez A."/>
            <person name="Einarsson E."/>
            <person name="Astvaldsson A."/>
            <person name="Peirasmaki D."/>
            <person name="Eckmann L."/>
            <person name="Andersson J.O."/>
            <person name="Svard S.G."/>
            <person name="Jerlstrom-Hultqvist J."/>
        </authorList>
    </citation>
    <scope>NUCLEOTIDE SEQUENCE [LARGE SCALE GENOMIC DNA]</scope>
    <source>
        <strain evidence="1 2">Roberts-Thomson</strain>
    </source>
</reference>
<accession>A0A4Z1SW80</accession>
<gene>
    <name evidence="1" type="ORF">GMRT_11105</name>
</gene>
<protein>
    <submittedName>
        <fullName evidence="1">Uncharacterized protein</fullName>
    </submittedName>
</protein>
<dbReference type="VEuPathDB" id="GiardiaDB:GMRT_11105"/>
<keyword evidence="2" id="KW-1185">Reference proteome</keyword>